<name>A0A401QRF8_STRNR</name>
<dbReference type="EMBL" id="BHXC01000005">
    <property type="protein sequence ID" value="GCB88009.1"/>
    <property type="molecule type" value="Genomic_DNA"/>
</dbReference>
<dbReference type="Proteomes" id="UP000288351">
    <property type="component" value="Unassembled WGS sequence"/>
</dbReference>
<organism evidence="1 2">
    <name type="scientific">Streptomyces noursei</name>
    <name type="common">Streptomyces albulus</name>
    <dbReference type="NCBI Taxonomy" id="1971"/>
    <lineage>
        <taxon>Bacteria</taxon>
        <taxon>Bacillati</taxon>
        <taxon>Actinomycetota</taxon>
        <taxon>Actinomycetes</taxon>
        <taxon>Kitasatosporales</taxon>
        <taxon>Streptomycetaceae</taxon>
        <taxon>Streptomyces</taxon>
    </lineage>
</organism>
<sequence length="89" mass="10189">MNGWSIQFPERLNEEFSHLTAGERRAIYDLFKQLADDPRAGATREPINAAELRRALTDPATDSGERITVLYRIHDATRQLHLIWFLAGP</sequence>
<evidence type="ECO:0008006" key="3">
    <source>
        <dbReference type="Google" id="ProtNLM"/>
    </source>
</evidence>
<evidence type="ECO:0000313" key="1">
    <source>
        <dbReference type="EMBL" id="GCB88009.1"/>
    </source>
</evidence>
<dbReference type="RefSeq" id="WP_016571972.1">
    <property type="nucleotide sequence ID" value="NC_006571.1"/>
</dbReference>
<dbReference type="AlphaFoldDB" id="A0A401QRF8"/>
<proteinExistence type="predicted"/>
<evidence type="ECO:0000313" key="2">
    <source>
        <dbReference type="Proteomes" id="UP000288351"/>
    </source>
</evidence>
<comment type="caution">
    <text evidence="1">The sequence shown here is derived from an EMBL/GenBank/DDBJ whole genome shotgun (WGS) entry which is preliminary data.</text>
</comment>
<protein>
    <recommendedName>
        <fullName evidence="3">Addiction module toxin RelE</fullName>
    </recommendedName>
</protein>
<accession>A0A401QRF8</accession>
<reference evidence="1 2" key="1">
    <citation type="journal article" date="2019" name="Microbiol. Resour. Announc.">
        <title>Draft Genome Sequence of the Most Traditional epsilon-Poly-l-Lysine Producer, Streptomyces albulus NBRC14147.</title>
        <authorList>
            <person name="Yamanaka K."/>
            <person name="Hamano Y."/>
        </authorList>
    </citation>
    <scope>NUCLEOTIDE SEQUENCE [LARGE SCALE GENOMIC DNA]</scope>
    <source>
        <strain evidence="1 2">NBRC 14147</strain>
    </source>
</reference>
<gene>
    <name evidence="1" type="ORF">SALB_00678</name>
</gene>